<protein>
    <submittedName>
        <fullName evidence="2">Uncharacterized protein</fullName>
    </submittedName>
</protein>
<dbReference type="KEGG" id="saz:Sama_1850"/>
<evidence type="ECO:0000313" key="3">
    <source>
        <dbReference type="Proteomes" id="UP000009175"/>
    </source>
</evidence>
<dbReference type="STRING" id="326297.Sama_1850"/>
<keyword evidence="3" id="KW-1185">Reference proteome</keyword>
<name>A1S6P9_SHEAM</name>
<dbReference type="HOGENOM" id="CLU_470811_0_0_6"/>
<accession>A1S6P9</accession>
<keyword evidence="1" id="KW-0732">Signal</keyword>
<sequence>MPKCISALTLTASLWCSTAIANPVMLLAEQCQQLTLASDFDAAFNPESLDLIQDPLSAAVQATQFERLSLGFNNISSRVSLYLSEPLSKDGRDILVNCQIRLADEIDQITQKVAFKQLSLRLQTHGEGDTAALGQAMYRLASMRLSATDKARLHTAEASFMTGHKRGEFSLQPTDECQIVSENKSSKNQISNAVAVYLSEQINEECRESAWKSYQIRARELSLSALNVIHDIRQSQAIQQGFADYVSLALNNTFFATPDTALAFLQATRPDKTLAPWNIGRALKQADGNRTPIDSNWLLNTLLNELQTFGIRFDWLSDTHLRLWLNNRLLGELAIATGKDPDFQLTRPGIFTRQFNQGLLIRPDVLKGRSAAADFIHAFARALANMTQVERHYLLARQSEYDDSRALAANWLALILENKLSSRLPAATPREAIVDAHRLAQNYYRSALALDFYRYQPAGIDRFAEHFEGQWPSVDAQYQSTIALVQQGPLLYRELWQQRLSRFITDHQQMTDEHAFELLLVNPNRQSLMQQLTSLLGRSYTADELIRSIADDLR</sequence>
<dbReference type="AlphaFoldDB" id="A1S6P9"/>
<evidence type="ECO:0000256" key="1">
    <source>
        <dbReference type="SAM" id="SignalP"/>
    </source>
</evidence>
<dbReference type="Proteomes" id="UP000009175">
    <property type="component" value="Chromosome"/>
</dbReference>
<proteinExistence type="predicted"/>
<gene>
    <name evidence="2" type="ordered locus">Sama_1850</name>
</gene>
<reference evidence="2 3" key="1">
    <citation type="submission" date="2006-12" db="EMBL/GenBank/DDBJ databases">
        <title>Complete sequence of Shewanella amazonensis SB2B.</title>
        <authorList>
            <consortium name="US DOE Joint Genome Institute"/>
            <person name="Copeland A."/>
            <person name="Lucas S."/>
            <person name="Lapidus A."/>
            <person name="Barry K."/>
            <person name="Detter J.C."/>
            <person name="Glavina del Rio T."/>
            <person name="Hammon N."/>
            <person name="Israni S."/>
            <person name="Dalin E."/>
            <person name="Tice H."/>
            <person name="Pitluck S."/>
            <person name="Munk A.C."/>
            <person name="Brettin T."/>
            <person name="Bruce D."/>
            <person name="Han C."/>
            <person name="Tapia R."/>
            <person name="Gilna P."/>
            <person name="Schmutz J."/>
            <person name="Larimer F."/>
            <person name="Land M."/>
            <person name="Hauser L."/>
            <person name="Kyrpides N."/>
            <person name="Mikhailova N."/>
            <person name="Fredrickson J."/>
            <person name="Richardson P."/>
        </authorList>
    </citation>
    <scope>NUCLEOTIDE SEQUENCE [LARGE SCALE GENOMIC DNA]</scope>
    <source>
        <strain evidence="3">ATCC BAA-1098 / SB2B</strain>
    </source>
</reference>
<dbReference type="EMBL" id="CP000507">
    <property type="protein sequence ID" value="ABM00056.1"/>
    <property type="molecule type" value="Genomic_DNA"/>
</dbReference>
<feature type="signal peptide" evidence="1">
    <location>
        <begin position="1"/>
        <end position="21"/>
    </location>
</feature>
<organism evidence="2 3">
    <name type="scientific">Shewanella amazonensis (strain ATCC BAA-1098 / SB2B)</name>
    <dbReference type="NCBI Taxonomy" id="326297"/>
    <lineage>
        <taxon>Bacteria</taxon>
        <taxon>Pseudomonadati</taxon>
        <taxon>Pseudomonadota</taxon>
        <taxon>Gammaproteobacteria</taxon>
        <taxon>Alteromonadales</taxon>
        <taxon>Shewanellaceae</taxon>
        <taxon>Shewanella</taxon>
    </lineage>
</organism>
<feature type="chain" id="PRO_5002636506" evidence="1">
    <location>
        <begin position="22"/>
        <end position="554"/>
    </location>
</feature>
<evidence type="ECO:0000313" key="2">
    <source>
        <dbReference type="EMBL" id="ABM00056.1"/>
    </source>
</evidence>
<dbReference type="SUPFAM" id="SSF55486">
    <property type="entry name" value="Metalloproteases ('zincins'), catalytic domain"/>
    <property type="match status" value="1"/>
</dbReference>
<dbReference type="OrthoDB" id="6252753at2"/>
<dbReference type="eggNOG" id="COG0339">
    <property type="taxonomic scope" value="Bacteria"/>
</dbReference>
<dbReference type="RefSeq" id="WP_011759963.1">
    <property type="nucleotide sequence ID" value="NC_008700.1"/>
</dbReference>